<evidence type="ECO:0000313" key="2">
    <source>
        <dbReference type="EMBL" id="ELP94624.1"/>
    </source>
</evidence>
<feature type="non-terminal residue" evidence="2">
    <location>
        <position position="1"/>
    </location>
</feature>
<dbReference type="KEGG" id="eiv:EIN_498140"/>
<gene>
    <name evidence="2" type="ORF">EIN_498140</name>
</gene>
<proteinExistence type="predicted"/>
<dbReference type="Proteomes" id="UP000014680">
    <property type="component" value="Unassembled WGS sequence"/>
</dbReference>
<name>A0A0A1UDV3_ENTIV</name>
<protein>
    <submittedName>
        <fullName evidence="2">Uncharacterized protein</fullName>
    </submittedName>
</protein>
<sequence length="181" mass="19976">LQLEDPQIQEDSVNEVIEPNITQEDTQVKSPPLLSSQIEYVPEDNTVPPLPSFSPSKDSDDSLSEPTLSSTSNCSTPSPHTLNVIPNIQKQKSESVLLRPTKLAPHIDSEPQQTFKSLRKIPPTLQPRLSASSPHVISKEEELSVKEKLRLFESKVVESNPVVPVRTGTTMRKSTLGGQHL</sequence>
<organism evidence="2 3">
    <name type="scientific">Entamoeba invadens IP1</name>
    <dbReference type="NCBI Taxonomy" id="370355"/>
    <lineage>
        <taxon>Eukaryota</taxon>
        <taxon>Amoebozoa</taxon>
        <taxon>Evosea</taxon>
        <taxon>Archamoebae</taxon>
        <taxon>Mastigamoebida</taxon>
        <taxon>Entamoebidae</taxon>
        <taxon>Entamoeba</taxon>
    </lineage>
</organism>
<feature type="region of interest" description="Disordered" evidence="1">
    <location>
        <begin position="1"/>
        <end position="88"/>
    </location>
</feature>
<keyword evidence="3" id="KW-1185">Reference proteome</keyword>
<evidence type="ECO:0000313" key="3">
    <source>
        <dbReference type="Proteomes" id="UP000014680"/>
    </source>
</evidence>
<accession>A0A0A1UDV3</accession>
<dbReference type="VEuPathDB" id="AmoebaDB:EIN_498140"/>
<dbReference type="AlphaFoldDB" id="A0A0A1UDV3"/>
<dbReference type="GeneID" id="14893646"/>
<reference evidence="2 3" key="1">
    <citation type="submission" date="2012-10" db="EMBL/GenBank/DDBJ databases">
        <authorList>
            <person name="Zafar N."/>
            <person name="Inman J."/>
            <person name="Hall N."/>
            <person name="Lorenzi H."/>
            <person name="Caler E."/>
        </authorList>
    </citation>
    <scope>NUCLEOTIDE SEQUENCE [LARGE SCALE GENOMIC DNA]</scope>
    <source>
        <strain evidence="2 3">IP1</strain>
    </source>
</reference>
<dbReference type="EMBL" id="KB206184">
    <property type="protein sequence ID" value="ELP94624.1"/>
    <property type="molecule type" value="Genomic_DNA"/>
</dbReference>
<evidence type="ECO:0000256" key="1">
    <source>
        <dbReference type="SAM" id="MobiDB-lite"/>
    </source>
</evidence>
<feature type="compositionally biased region" description="Polar residues" evidence="1">
    <location>
        <begin position="67"/>
        <end position="88"/>
    </location>
</feature>
<feature type="compositionally biased region" description="Polar residues" evidence="1">
    <location>
        <begin position="20"/>
        <end position="38"/>
    </location>
</feature>
<dbReference type="RefSeq" id="XP_004261395.1">
    <property type="nucleotide sequence ID" value="XM_004261347.1"/>
</dbReference>